<name>A0A382DBD4_9ZZZZ</name>
<feature type="non-terminal residue" evidence="1">
    <location>
        <position position="336"/>
    </location>
</feature>
<dbReference type="SUPFAM" id="SSF48452">
    <property type="entry name" value="TPR-like"/>
    <property type="match status" value="1"/>
</dbReference>
<gene>
    <name evidence="1" type="ORF">METZ01_LOCUS187855</name>
</gene>
<evidence type="ECO:0000313" key="1">
    <source>
        <dbReference type="EMBL" id="SVB35001.1"/>
    </source>
</evidence>
<dbReference type="EMBL" id="UINC01038255">
    <property type="protein sequence ID" value="SVB35001.1"/>
    <property type="molecule type" value="Genomic_DNA"/>
</dbReference>
<organism evidence="1">
    <name type="scientific">marine metagenome</name>
    <dbReference type="NCBI Taxonomy" id="408172"/>
    <lineage>
        <taxon>unclassified sequences</taxon>
        <taxon>metagenomes</taxon>
        <taxon>ecological metagenomes</taxon>
    </lineage>
</organism>
<protein>
    <submittedName>
        <fullName evidence="1">Uncharacterized protein</fullName>
    </submittedName>
</protein>
<dbReference type="Gene3D" id="1.25.40.10">
    <property type="entry name" value="Tetratricopeptide repeat domain"/>
    <property type="match status" value="1"/>
</dbReference>
<accession>A0A382DBD4</accession>
<sequence>MLGECYFHGLNNPLKALKAFEHAIQLDPEFDLASIHIIDLYISEKMTDKAVKMVERKLTANQNSPMLLQRLMGLKLRQGHSEEGIKISDKILTIEQEHPFARVGKGFALIELSRFTEAEIILIDLRKDYPNKFDVFMLKNGFYFIQGKFLERREKLLNDFIETSLDKKDAFKRQLYARILVLGACLSEDYESLKSDAERFSDINDPDVGGHIDFLYLMAWAHSILGNAESFNNYQNRIQDIIIEKRLTHTWANEYFVGSHIIAAYGEQDWEKVLSTFREYSESQNGQLFREFSRDKKCEAEFYLKKYDLAMVTARKLASPDQDYRTFTFFRPLGYY</sequence>
<dbReference type="InterPro" id="IPR011990">
    <property type="entry name" value="TPR-like_helical_dom_sf"/>
</dbReference>
<proteinExistence type="predicted"/>
<dbReference type="AlphaFoldDB" id="A0A382DBD4"/>
<reference evidence="1" key="1">
    <citation type="submission" date="2018-05" db="EMBL/GenBank/DDBJ databases">
        <authorList>
            <person name="Lanie J.A."/>
            <person name="Ng W.-L."/>
            <person name="Kazmierczak K.M."/>
            <person name="Andrzejewski T.M."/>
            <person name="Davidsen T.M."/>
            <person name="Wayne K.J."/>
            <person name="Tettelin H."/>
            <person name="Glass J.I."/>
            <person name="Rusch D."/>
            <person name="Podicherti R."/>
            <person name="Tsui H.-C.T."/>
            <person name="Winkler M.E."/>
        </authorList>
    </citation>
    <scope>NUCLEOTIDE SEQUENCE</scope>
</reference>